<gene>
    <name evidence="1" type="ORF">BS78_K322400</name>
</gene>
<sequence>MESGESSTVIKYLSNESHITAEEKHIYKFIKDDYTNKICMHNNIPYEYLIPRMSFKTNQMLSFFTQDIKILILDKYAERHQKVFYNLQEYFMNIHQGTYIHQGLSVDTCAFPSLQTDKRLAIQDHQCFVIFKALLDLKTFRNIHTHAIENISLQKYKERSKKYISLISE</sequence>
<evidence type="ECO:0000313" key="1">
    <source>
        <dbReference type="EMBL" id="KAJ1256727.1"/>
    </source>
</evidence>
<dbReference type="AlphaFoldDB" id="A0A9W7XDN3"/>
<dbReference type="EMBL" id="MU629484">
    <property type="protein sequence ID" value="KAJ1256727.1"/>
    <property type="molecule type" value="Genomic_DNA"/>
</dbReference>
<name>A0A9W7XDN3_9POAL</name>
<comment type="caution">
    <text evidence="1">The sequence shown here is derived from an EMBL/GenBank/DDBJ whole genome shotgun (WGS) entry which is preliminary data.</text>
</comment>
<accession>A0A9W7XDN3</accession>
<organism evidence="1 2">
    <name type="scientific">Paspalum vaginatum</name>
    <name type="common">seashore paspalum</name>
    <dbReference type="NCBI Taxonomy" id="158149"/>
    <lineage>
        <taxon>Eukaryota</taxon>
        <taxon>Viridiplantae</taxon>
        <taxon>Streptophyta</taxon>
        <taxon>Embryophyta</taxon>
        <taxon>Tracheophyta</taxon>
        <taxon>Spermatophyta</taxon>
        <taxon>Magnoliopsida</taxon>
        <taxon>Liliopsida</taxon>
        <taxon>Poales</taxon>
        <taxon>Poaceae</taxon>
        <taxon>PACMAD clade</taxon>
        <taxon>Panicoideae</taxon>
        <taxon>Andropogonodae</taxon>
        <taxon>Paspaleae</taxon>
        <taxon>Paspalinae</taxon>
        <taxon>Paspalum</taxon>
    </lineage>
</organism>
<dbReference type="OrthoDB" id="10614505at2759"/>
<proteinExistence type="predicted"/>
<protein>
    <submittedName>
        <fullName evidence="1">Uncharacterized protein</fullName>
    </submittedName>
</protein>
<dbReference type="Proteomes" id="UP001164776">
    <property type="component" value="Unassembled WGS sequence"/>
</dbReference>
<keyword evidence="2" id="KW-1185">Reference proteome</keyword>
<reference evidence="1 2" key="1">
    <citation type="submission" date="2022-10" db="EMBL/GenBank/DDBJ databases">
        <title>WGS assembly of Paspalum vaginatum 540-79.</title>
        <authorList>
            <person name="Sun G."/>
            <person name="Wase N."/>
            <person name="Shu S."/>
            <person name="Jenkins J."/>
            <person name="Zhou B."/>
            <person name="Torres-Rodriguez J."/>
            <person name="Chen C."/>
            <person name="Sandor L."/>
            <person name="Plott C."/>
            <person name="Yoshinga Y."/>
            <person name="Daum C."/>
            <person name="Qi P."/>
            <person name="Barry K."/>
            <person name="Lipzen A."/>
            <person name="Berry L."/>
            <person name="Pedersen C."/>
            <person name="Gottilla T."/>
            <person name="Foltz A."/>
            <person name="Yu H."/>
            <person name="O'Malley R."/>
            <person name="Zhang C."/>
            <person name="Devos K."/>
            <person name="Sigmon B."/>
            <person name="Yu B."/>
            <person name="Obata T."/>
            <person name="Schmutz J."/>
            <person name="Schnable J."/>
        </authorList>
    </citation>
    <scope>NUCLEOTIDE SEQUENCE [LARGE SCALE GENOMIC DNA]</scope>
    <source>
        <strain evidence="2">cv. 540-79</strain>
    </source>
</reference>
<evidence type="ECO:0000313" key="2">
    <source>
        <dbReference type="Proteomes" id="UP001164776"/>
    </source>
</evidence>